<accession>A0AAD8KYN6</accession>
<protein>
    <recommendedName>
        <fullName evidence="6">Protein kinase domain-containing protein</fullName>
    </recommendedName>
</protein>
<evidence type="ECO:0000259" key="6">
    <source>
        <dbReference type="PROSITE" id="PS50011"/>
    </source>
</evidence>
<dbReference type="Pfam" id="PF07714">
    <property type="entry name" value="PK_Tyr_Ser-Thr"/>
    <property type="match status" value="1"/>
</dbReference>
<keyword evidence="2" id="KW-0723">Serine/threonine-protein kinase</keyword>
<comment type="subcellular location">
    <subcellularLocation>
        <location evidence="1">Cell membrane</location>
        <topology evidence="1">Lipid-anchor</topology>
    </subcellularLocation>
</comment>
<dbReference type="AlphaFoldDB" id="A0AAD8KYN6"/>
<dbReference type="GO" id="GO:0004674">
    <property type="term" value="F:protein serine/threonine kinase activity"/>
    <property type="evidence" value="ECO:0007669"/>
    <property type="project" value="UniProtKB-KW"/>
</dbReference>
<proteinExistence type="predicted"/>
<dbReference type="InterPro" id="IPR000719">
    <property type="entry name" value="Prot_kinase_dom"/>
</dbReference>
<keyword evidence="2" id="KW-0808">Transferase</keyword>
<dbReference type="SUPFAM" id="SSF56112">
    <property type="entry name" value="Protein kinase-like (PK-like)"/>
    <property type="match status" value="1"/>
</dbReference>
<dbReference type="Gene3D" id="1.10.510.10">
    <property type="entry name" value="Transferase(Phosphotransferase) domain 1"/>
    <property type="match status" value="1"/>
</dbReference>
<dbReference type="Gene3D" id="3.30.200.20">
    <property type="entry name" value="Phosphorylase Kinase, domain 1"/>
    <property type="match status" value="1"/>
</dbReference>
<feature type="compositionally biased region" description="Basic and acidic residues" evidence="5">
    <location>
        <begin position="550"/>
        <end position="561"/>
    </location>
</feature>
<organism evidence="7 8">
    <name type="scientific">Tagetes erecta</name>
    <name type="common">African marigold</name>
    <dbReference type="NCBI Taxonomy" id="13708"/>
    <lineage>
        <taxon>Eukaryota</taxon>
        <taxon>Viridiplantae</taxon>
        <taxon>Streptophyta</taxon>
        <taxon>Embryophyta</taxon>
        <taxon>Tracheophyta</taxon>
        <taxon>Spermatophyta</taxon>
        <taxon>Magnoliopsida</taxon>
        <taxon>eudicotyledons</taxon>
        <taxon>Gunneridae</taxon>
        <taxon>Pentapetalae</taxon>
        <taxon>asterids</taxon>
        <taxon>campanulids</taxon>
        <taxon>Asterales</taxon>
        <taxon>Asteraceae</taxon>
        <taxon>Asteroideae</taxon>
        <taxon>Heliantheae alliance</taxon>
        <taxon>Tageteae</taxon>
        <taxon>Tagetes</taxon>
    </lineage>
</organism>
<dbReference type="GO" id="GO:0005886">
    <property type="term" value="C:plasma membrane"/>
    <property type="evidence" value="ECO:0007669"/>
    <property type="project" value="UniProtKB-SubCell"/>
</dbReference>
<name>A0AAD8KYN6_TARER</name>
<feature type="region of interest" description="Disordered" evidence="5">
    <location>
        <begin position="11"/>
        <end position="63"/>
    </location>
</feature>
<dbReference type="Proteomes" id="UP001229421">
    <property type="component" value="Unassembled WGS sequence"/>
</dbReference>
<feature type="compositionally biased region" description="Low complexity" evidence="5">
    <location>
        <begin position="567"/>
        <end position="579"/>
    </location>
</feature>
<keyword evidence="3" id="KW-0472">Membrane</keyword>
<dbReference type="PANTHER" id="PTHR47985">
    <property type="entry name" value="OS07G0668900 PROTEIN"/>
    <property type="match status" value="1"/>
</dbReference>
<feature type="region of interest" description="Disordered" evidence="5">
    <location>
        <begin position="362"/>
        <end position="641"/>
    </location>
</feature>
<evidence type="ECO:0000256" key="5">
    <source>
        <dbReference type="SAM" id="MobiDB-lite"/>
    </source>
</evidence>
<feature type="compositionally biased region" description="Acidic residues" evidence="5">
    <location>
        <begin position="403"/>
        <end position="418"/>
    </location>
</feature>
<dbReference type="CDD" id="cd14066">
    <property type="entry name" value="STKc_IRAK"/>
    <property type="match status" value="1"/>
</dbReference>
<feature type="domain" description="Protein kinase" evidence="6">
    <location>
        <begin position="86"/>
        <end position="360"/>
    </location>
</feature>
<sequence>MYCLPCFGSKESENNEQQEFPVAQAKGHPTSHPPVITTESASRPTSQPNNQNQGSVANDTNETNEVAANSARNFGFRELAMATKNFRRESLLGESRFGKVYKGILQGTGQVVAVKQLDRHGTKANKEFLAEVMMLSLLRHPNLVELIGYCADGDQRILVYEYMEMGSVKHHLHEVLEEKDPLDWITRMKIASGAAQALEYLHEKTPPILYRNFTSTNIMLDENLEPKLTDYGLVRLETEAGNTMQQRMVSNVSCAPEYEQNGDLTPKSDVYGFGVVLVELITGRKALDTSRHVDEQNLIKWAQPYFKEPKRFPEMADPQLKGSFPDKSLNQAVGVAAMCVQDDPSVRPMISDVVAALSFLTVAPPPQPQPQSQPQPPCDPATASTNHEGEENHSSYSSSSSLADDDYSYSDSEDEDEQQSSMRIKTTKTGYDDKCGTSSSESLYNEDDYWEDESHPEEMSYQSKSKPKSIKRKVTFGIDKNSVSRSSSKGNNNSLKKYSGPSLRKKSVNRKSSINNERDDVSSSSRSKKSFKTNLGSNSSKKSIVRKSSRSNEKSTYDKSSSKQYDSNNNSFSRSNNSRKIQSRSRRSTGEKLKNGKSSDSSFSSGSDESSKRIVAFESRRKNEGESDPSMNNSDVDILDGGDVINSRLFEDTYVPI</sequence>
<dbReference type="GO" id="GO:0005524">
    <property type="term" value="F:ATP binding"/>
    <property type="evidence" value="ECO:0007669"/>
    <property type="project" value="InterPro"/>
</dbReference>
<keyword evidence="4" id="KW-0449">Lipoprotein</keyword>
<evidence type="ECO:0000256" key="2">
    <source>
        <dbReference type="ARBA" id="ARBA00022527"/>
    </source>
</evidence>
<dbReference type="InterPro" id="IPR001245">
    <property type="entry name" value="Ser-Thr/Tyr_kinase_cat_dom"/>
</dbReference>
<evidence type="ECO:0000256" key="3">
    <source>
        <dbReference type="ARBA" id="ARBA00023136"/>
    </source>
</evidence>
<gene>
    <name evidence="7" type="ORF">QVD17_09062</name>
</gene>
<dbReference type="FunFam" id="1.10.510.10:FF:000095">
    <property type="entry name" value="protein STRUBBELIG-RECEPTOR FAMILY 8"/>
    <property type="match status" value="1"/>
</dbReference>
<feature type="compositionally biased region" description="Pro residues" evidence="5">
    <location>
        <begin position="363"/>
        <end position="379"/>
    </location>
</feature>
<dbReference type="InterPro" id="IPR011009">
    <property type="entry name" value="Kinase-like_dom_sf"/>
</dbReference>
<evidence type="ECO:0000313" key="7">
    <source>
        <dbReference type="EMBL" id="KAK1432170.1"/>
    </source>
</evidence>
<dbReference type="FunFam" id="3.30.200.20:FF:000266">
    <property type="entry name" value="probable serine/threonine-protein kinase RLCKVII"/>
    <property type="match status" value="1"/>
</dbReference>
<reference evidence="7" key="1">
    <citation type="journal article" date="2023" name="bioRxiv">
        <title>Improved chromosome-level genome assembly for marigold (Tagetes erecta).</title>
        <authorList>
            <person name="Jiang F."/>
            <person name="Yuan L."/>
            <person name="Wang S."/>
            <person name="Wang H."/>
            <person name="Xu D."/>
            <person name="Wang A."/>
            <person name="Fan W."/>
        </authorList>
    </citation>
    <scope>NUCLEOTIDE SEQUENCE</scope>
    <source>
        <strain evidence="7">WSJ</strain>
        <tissue evidence="7">Leaf</tissue>
    </source>
</reference>
<evidence type="ECO:0000256" key="1">
    <source>
        <dbReference type="ARBA" id="ARBA00004193"/>
    </source>
</evidence>
<keyword evidence="2" id="KW-0418">Kinase</keyword>
<feature type="compositionally biased region" description="Basic residues" evidence="5">
    <location>
        <begin position="465"/>
        <end position="474"/>
    </location>
</feature>
<feature type="compositionally biased region" description="Low complexity" evidence="5">
    <location>
        <begin position="596"/>
        <end position="608"/>
    </location>
</feature>
<dbReference type="PANTHER" id="PTHR47985:SF17">
    <property type="entry name" value="SERINE_THREONINE-PROTEIN KINASE CDL1-LIKE"/>
    <property type="match status" value="1"/>
</dbReference>
<feature type="compositionally biased region" description="Polar residues" evidence="5">
    <location>
        <begin position="37"/>
        <end position="63"/>
    </location>
</feature>
<keyword evidence="8" id="KW-1185">Reference proteome</keyword>
<dbReference type="PROSITE" id="PS50011">
    <property type="entry name" value="PROTEIN_KINASE_DOM"/>
    <property type="match status" value="1"/>
</dbReference>
<dbReference type="EMBL" id="JAUHHV010000002">
    <property type="protein sequence ID" value="KAK1432170.1"/>
    <property type="molecule type" value="Genomic_DNA"/>
</dbReference>
<evidence type="ECO:0000313" key="8">
    <source>
        <dbReference type="Proteomes" id="UP001229421"/>
    </source>
</evidence>
<feature type="compositionally biased region" description="Low complexity" evidence="5">
    <location>
        <begin position="480"/>
        <end position="499"/>
    </location>
</feature>
<evidence type="ECO:0000256" key="4">
    <source>
        <dbReference type="ARBA" id="ARBA00023288"/>
    </source>
</evidence>
<comment type="caution">
    <text evidence="7">The sequence shown here is derived from an EMBL/GenBank/DDBJ whole genome shotgun (WGS) entry which is preliminary data.</text>
</comment>